<evidence type="ECO:0000256" key="1">
    <source>
        <dbReference type="SAM" id="MobiDB-lite"/>
    </source>
</evidence>
<feature type="region of interest" description="Disordered" evidence="1">
    <location>
        <begin position="268"/>
        <end position="307"/>
    </location>
</feature>
<accession>A0A8H6HHE0</accession>
<feature type="compositionally biased region" description="Polar residues" evidence="1">
    <location>
        <begin position="288"/>
        <end position="307"/>
    </location>
</feature>
<feature type="region of interest" description="Disordered" evidence="1">
    <location>
        <begin position="339"/>
        <end position="396"/>
    </location>
</feature>
<organism evidence="2 3">
    <name type="scientific">Ephemerocybe angulata</name>
    <dbReference type="NCBI Taxonomy" id="980116"/>
    <lineage>
        <taxon>Eukaryota</taxon>
        <taxon>Fungi</taxon>
        <taxon>Dikarya</taxon>
        <taxon>Basidiomycota</taxon>
        <taxon>Agaricomycotina</taxon>
        <taxon>Agaricomycetes</taxon>
        <taxon>Agaricomycetidae</taxon>
        <taxon>Agaricales</taxon>
        <taxon>Agaricineae</taxon>
        <taxon>Psathyrellaceae</taxon>
        <taxon>Ephemerocybe</taxon>
    </lineage>
</organism>
<keyword evidence="3" id="KW-1185">Reference proteome</keyword>
<reference evidence="2 3" key="1">
    <citation type="submission" date="2020-07" db="EMBL/GenBank/DDBJ databases">
        <title>Comparative genomics of pyrophilous fungi reveals a link between fire events and developmental genes.</title>
        <authorList>
            <consortium name="DOE Joint Genome Institute"/>
            <person name="Steindorff A.S."/>
            <person name="Carver A."/>
            <person name="Calhoun S."/>
            <person name="Stillman K."/>
            <person name="Liu H."/>
            <person name="Lipzen A."/>
            <person name="Pangilinan J."/>
            <person name="Labutti K."/>
            <person name="Bruns T.D."/>
            <person name="Grigoriev I.V."/>
        </authorList>
    </citation>
    <scope>NUCLEOTIDE SEQUENCE [LARGE SCALE GENOMIC DNA]</scope>
    <source>
        <strain evidence="2 3">CBS 144469</strain>
    </source>
</reference>
<feature type="region of interest" description="Disordered" evidence="1">
    <location>
        <begin position="414"/>
        <end position="434"/>
    </location>
</feature>
<proteinExistence type="predicted"/>
<dbReference type="AlphaFoldDB" id="A0A8H6HHE0"/>
<protein>
    <submittedName>
        <fullName evidence="2">Uncharacterized protein</fullName>
    </submittedName>
</protein>
<feature type="region of interest" description="Disordered" evidence="1">
    <location>
        <begin position="495"/>
        <end position="520"/>
    </location>
</feature>
<evidence type="ECO:0000313" key="3">
    <source>
        <dbReference type="Proteomes" id="UP000521943"/>
    </source>
</evidence>
<dbReference type="EMBL" id="JACGCI010000093">
    <property type="protein sequence ID" value="KAF6746425.1"/>
    <property type="molecule type" value="Genomic_DNA"/>
</dbReference>
<gene>
    <name evidence="2" type="ORF">DFP72DRAFT_1175632</name>
</gene>
<feature type="compositionally biased region" description="Basic and acidic residues" evidence="1">
    <location>
        <begin position="507"/>
        <end position="520"/>
    </location>
</feature>
<comment type="caution">
    <text evidence="2">The sequence shown here is derived from an EMBL/GenBank/DDBJ whole genome shotgun (WGS) entry which is preliminary data.</text>
</comment>
<dbReference type="OrthoDB" id="1667587at2759"/>
<evidence type="ECO:0000313" key="2">
    <source>
        <dbReference type="EMBL" id="KAF6746425.1"/>
    </source>
</evidence>
<dbReference type="Proteomes" id="UP000521943">
    <property type="component" value="Unassembled WGS sequence"/>
</dbReference>
<name>A0A8H6HHE0_9AGAR</name>
<sequence>MADQNMLFANFNQDFSRVGVCISLGTSRGYSITNCDPFGRVYIRRSAGRRGDTVLHVTDRARGRGGPSTVKSSQIVNTKRQSMICELLFPSSVLSVKMDRTSITGSSIGPSTLVELAVSPDRDDDRHSRIHNDFFTLSPSFRFDIGDYDERSTEDGGFSIASTSSPPHTIPESPSTVSILTSAASFSTSLARPLPWQRHHRSPCFHSPSQTRDLALNHASMTLERRIDLVQQQTVELEVKAVDIDAWWDGKDEGVLTSLLRIAKKSPSVLSTKEAEDEMQEVEVKEGPNSTLDSANTTGTYPDSSYSGNTFSHTQRFLNASSDGEVGIGLSLLEDLLGGGGDSGSDDGDEETDKWSRSSSDNSFKKDDASEGGEGTLEGLQYGEDEEDGEGVLDLGFPIRPSTMSVVSSKVATMSTTTTSPPRPVQPHQQSPMSPTFSFTSFHPPHMAIHQTFSVAIPTASSIIGPGAQRDSMTPSSMHRGREAIYDYSYDKYAMGDKDDEYDESTEGGRDGEGKDSMTG</sequence>